<evidence type="ECO:0000256" key="3">
    <source>
        <dbReference type="ARBA" id="ARBA00022729"/>
    </source>
</evidence>
<gene>
    <name evidence="7" type="ORF">HF896_14650</name>
</gene>
<dbReference type="Gene3D" id="3.40.50.2300">
    <property type="match status" value="2"/>
</dbReference>
<dbReference type="InterPro" id="IPR028081">
    <property type="entry name" value="Leu-bd"/>
</dbReference>
<keyword evidence="4" id="KW-0029">Amino-acid transport</keyword>
<evidence type="ECO:0000256" key="1">
    <source>
        <dbReference type="ARBA" id="ARBA00010062"/>
    </source>
</evidence>
<evidence type="ECO:0000259" key="6">
    <source>
        <dbReference type="Pfam" id="PF13458"/>
    </source>
</evidence>
<dbReference type="Proteomes" id="UP000500755">
    <property type="component" value="Chromosome"/>
</dbReference>
<reference evidence="7 8" key="1">
    <citation type="submission" date="2020-05" db="EMBL/GenBank/DDBJ databases">
        <title>Complete genome sequence of Alicycliphilus denitrificans DP3.</title>
        <authorList>
            <person name="Chen X."/>
        </authorList>
    </citation>
    <scope>NUCLEOTIDE SEQUENCE [LARGE SCALE GENOMIC DNA]</scope>
    <source>
        <strain evidence="7 8">DP3</strain>
    </source>
</reference>
<dbReference type="Pfam" id="PF13458">
    <property type="entry name" value="Peripla_BP_6"/>
    <property type="match status" value="1"/>
</dbReference>
<dbReference type="AlphaFoldDB" id="A0A858ZUZ6"/>
<dbReference type="EMBL" id="CP051298">
    <property type="protein sequence ID" value="QKD44776.1"/>
    <property type="molecule type" value="Genomic_DNA"/>
</dbReference>
<protein>
    <submittedName>
        <fullName evidence="7">ABC transporter substrate-binding protein</fullName>
    </submittedName>
</protein>
<evidence type="ECO:0000256" key="5">
    <source>
        <dbReference type="SAM" id="SignalP"/>
    </source>
</evidence>
<feature type="chain" id="PRO_5032926057" evidence="5">
    <location>
        <begin position="28"/>
        <end position="377"/>
    </location>
</feature>
<dbReference type="InterPro" id="IPR051010">
    <property type="entry name" value="BCAA_transport"/>
</dbReference>
<dbReference type="PANTHER" id="PTHR30483:SF6">
    <property type="entry name" value="PERIPLASMIC BINDING PROTEIN OF ABC TRANSPORTER FOR NATURAL AMINO ACIDS"/>
    <property type="match status" value="1"/>
</dbReference>
<dbReference type="PRINTS" id="PR00337">
    <property type="entry name" value="LEUILEVALBP"/>
</dbReference>
<keyword evidence="2" id="KW-0813">Transport</keyword>
<organism evidence="7 8">
    <name type="scientific">Alicycliphilus denitrificans</name>
    <dbReference type="NCBI Taxonomy" id="179636"/>
    <lineage>
        <taxon>Bacteria</taxon>
        <taxon>Pseudomonadati</taxon>
        <taxon>Pseudomonadota</taxon>
        <taxon>Betaproteobacteria</taxon>
        <taxon>Burkholderiales</taxon>
        <taxon>Comamonadaceae</taxon>
        <taxon>Alicycliphilus</taxon>
    </lineage>
</organism>
<name>A0A858ZUZ6_9BURK</name>
<sequence>MQCFQHAIRKLATAAALAASATLAAQAQDIPVVSIQSVTGPVAFAGANYQKAIRLAVEEANAKGGVNGRKINLMERDSASDKGQAINLAGQAADRDRAVLVLGPSATTEGVAVAPVFNDKKTPSLSFVTSDAILKPGPWMLKFQQAPSVVSPLVAKYVLEKTPIRKVAIVYDRVNEALIEYKNHFRDPFKAGGGTVVAEEAVVSSDSNFLPLATKLKGLDVDAVYFATYGEQSANIVLQLRQAGSGDKVRYIGTIAMVSQKFLEMTGPASEGSIAVSDYVAGIDRPLNKSFEAAYKARWGVEPDNWAASAYSLAQVALATLKEAGPNPTRDSVREGYHKVRDVPIVGGSGVWNQKDRVPSYGAIVLVVKGGKFVPAP</sequence>
<dbReference type="PANTHER" id="PTHR30483">
    <property type="entry name" value="LEUCINE-SPECIFIC-BINDING PROTEIN"/>
    <property type="match status" value="1"/>
</dbReference>
<keyword evidence="3 5" id="KW-0732">Signal</keyword>
<dbReference type="GO" id="GO:0006865">
    <property type="term" value="P:amino acid transport"/>
    <property type="evidence" value="ECO:0007669"/>
    <property type="project" value="UniProtKB-KW"/>
</dbReference>
<dbReference type="OMA" id="HINASKM"/>
<evidence type="ECO:0000313" key="7">
    <source>
        <dbReference type="EMBL" id="QKD44776.1"/>
    </source>
</evidence>
<comment type="similarity">
    <text evidence="1">Belongs to the leucine-binding protein family.</text>
</comment>
<dbReference type="InterPro" id="IPR000709">
    <property type="entry name" value="Leu_Ile_Val-bd"/>
</dbReference>
<dbReference type="RefSeq" id="WP_013519731.1">
    <property type="nucleotide sequence ID" value="NZ_CP051298.1"/>
</dbReference>
<accession>A0A858ZUZ6</accession>
<evidence type="ECO:0000313" key="8">
    <source>
        <dbReference type="Proteomes" id="UP000500755"/>
    </source>
</evidence>
<dbReference type="SUPFAM" id="SSF53822">
    <property type="entry name" value="Periplasmic binding protein-like I"/>
    <property type="match status" value="1"/>
</dbReference>
<evidence type="ECO:0000256" key="2">
    <source>
        <dbReference type="ARBA" id="ARBA00022448"/>
    </source>
</evidence>
<dbReference type="InterPro" id="IPR028082">
    <property type="entry name" value="Peripla_BP_I"/>
</dbReference>
<evidence type="ECO:0000256" key="4">
    <source>
        <dbReference type="ARBA" id="ARBA00022970"/>
    </source>
</evidence>
<feature type="signal peptide" evidence="5">
    <location>
        <begin position="1"/>
        <end position="27"/>
    </location>
</feature>
<proteinExistence type="inferred from homology"/>
<feature type="domain" description="Leucine-binding protein" evidence="6">
    <location>
        <begin position="31"/>
        <end position="371"/>
    </location>
</feature>